<dbReference type="NCBIfam" id="TIGR00254">
    <property type="entry name" value="GGDEF"/>
    <property type="match status" value="1"/>
</dbReference>
<feature type="transmembrane region" description="Helical" evidence="1">
    <location>
        <begin position="165"/>
        <end position="185"/>
    </location>
</feature>
<dbReference type="InterPro" id="IPR052155">
    <property type="entry name" value="Biofilm_reg_signaling"/>
</dbReference>
<feature type="domain" description="PAC" evidence="3">
    <location>
        <begin position="448"/>
        <end position="498"/>
    </location>
</feature>
<evidence type="ECO:0008006" key="8">
    <source>
        <dbReference type="Google" id="ProtNLM"/>
    </source>
</evidence>
<dbReference type="InterPro" id="IPR000160">
    <property type="entry name" value="GGDEF_dom"/>
</dbReference>
<dbReference type="SUPFAM" id="SSF55073">
    <property type="entry name" value="Nucleotide cyclase"/>
    <property type="match status" value="1"/>
</dbReference>
<dbReference type="Pfam" id="PF00990">
    <property type="entry name" value="GGDEF"/>
    <property type="match status" value="1"/>
</dbReference>
<protein>
    <recommendedName>
        <fullName evidence="8">Diguanylate cyclase</fullName>
    </recommendedName>
</protein>
<dbReference type="PROSITE" id="PS50113">
    <property type="entry name" value="PAC"/>
    <property type="match status" value="1"/>
</dbReference>
<feature type="domain" description="PAS" evidence="2">
    <location>
        <begin position="244"/>
        <end position="316"/>
    </location>
</feature>
<sequence length="674" mass="74245">MRIRFQLQAAIVLSVLVSLGTVWVVAATDRAEDGASRTQAQAQLMAHEVTGLLVLTQEYARHAEPRAAGQWQARMQAIQAALADEHASFADGPAFQELKAVADALPPLFDTLQVASAQSDAFSERRKEMVLDRLLTNTQAMSDYAYQWHQDAVQERLEASSRFRLAALGGPLLMLLVVIGSALVVRMRVLKPMQALERATQAVASGDLATRLNNPAKDELGDLARHFDRMTASLAGSGEQLRQSEAQLRAVTDNVPVLITYVDRDQVYRFANAHHRVVFGVEPERLLGRSLQQFWADDKAAYAQMRPPAEAALRGESVVFESLRGTPRGPRHFQSVYLPDLDERGQVRGFYAMTTDVTERKQVAAAQAISEERVRNILRHAPDAFVSLDIHGRITRWNRQAEATFGWREAEVLGRTMHELLIPERHRAAHLAGFERFRETGEGPVVNQRIEITALHRDGHEIPVELSVGAVREPEGHVANAFLRDISDRLAAKQQLQALARVDVLTGLPNRLQFNERLPEALARRQRSRAALALLFLDVDHFKSINDSRGHAAGDAVLVQFASTVSACVRKTDSVARLAGDEFVVLLEGLHNEAEPQAIARKIVQAVNRPMQVEGELLQVSTSIGIAYLAPEALPVEAAALLARADEALYAAKRGGRNGFRMLALAASSAEDAS</sequence>
<dbReference type="PROSITE" id="PS50887">
    <property type="entry name" value="GGDEF"/>
    <property type="match status" value="1"/>
</dbReference>
<keyword evidence="1" id="KW-1133">Transmembrane helix</keyword>
<dbReference type="NCBIfam" id="TIGR00229">
    <property type="entry name" value="sensory_box"/>
    <property type="match status" value="2"/>
</dbReference>
<feature type="domain" description="HAMP" evidence="4">
    <location>
        <begin position="187"/>
        <end position="239"/>
    </location>
</feature>
<evidence type="ECO:0000259" key="4">
    <source>
        <dbReference type="PROSITE" id="PS50885"/>
    </source>
</evidence>
<proteinExistence type="predicted"/>
<dbReference type="Pfam" id="PF08448">
    <property type="entry name" value="PAS_4"/>
    <property type="match status" value="1"/>
</dbReference>
<dbReference type="CDD" id="cd00130">
    <property type="entry name" value="PAS"/>
    <property type="match status" value="1"/>
</dbReference>
<dbReference type="InterPro" id="IPR000700">
    <property type="entry name" value="PAS-assoc_C"/>
</dbReference>
<dbReference type="Gene3D" id="6.10.340.10">
    <property type="match status" value="1"/>
</dbReference>
<evidence type="ECO:0000259" key="3">
    <source>
        <dbReference type="PROSITE" id="PS50113"/>
    </source>
</evidence>
<feature type="domain" description="PAS" evidence="2">
    <location>
        <begin position="370"/>
        <end position="424"/>
    </location>
</feature>
<comment type="caution">
    <text evidence="6">The sequence shown here is derived from an EMBL/GenBank/DDBJ whole genome shotgun (WGS) entry which is preliminary data.</text>
</comment>
<dbReference type="SUPFAM" id="SSF55785">
    <property type="entry name" value="PYP-like sensor domain (PAS domain)"/>
    <property type="match status" value="2"/>
</dbReference>
<evidence type="ECO:0000313" key="6">
    <source>
        <dbReference type="EMBL" id="GAA0752811.1"/>
    </source>
</evidence>
<organism evidence="6 7">
    <name type="scientific">Ideonella azotifigens</name>
    <dbReference type="NCBI Taxonomy" id="513160"/>
    <lineage>
        <taxon>Bacteria</taxon>
        <taxon>Pseudomonadati</taxon>
        <taxon>Pseudomonadota</taxon>
        <taxon>Betaproteobacteria</taxon>
        <taxon>Burkholderiales</taxon>
        <taxon>Sphaerotilaceae</taxon>
        <taxon>Ideonella</taxon>
    </lineage>
</organism>
<evidence type="ECO:0000259" key="2">
    <source>
        <dbReference type="PROSITE" id="PS50112"/>
    </source>
</evidence>
<dbReference type="InterPro" id="IPR029787">
    <property type="entry name" value="Nucleotide_cyclase"/>
</dbReference>
<dbReference type="Pfam" id="PF00672">
    <property type="entry name" value="HAMP"/>
    <property type="match status" value="1"/>
</dbReference>
<dbReference type="InterPro" id="IPR043128">
    <property type="entry name" value="Rev_trsase/Diguanyl_cyclase"/>
</dbReference>
<gene>
    <name evidence="6" type="ORF">GCM10009107_26950</name>
</gene>
<dbReference type="Gene3D" id="3.30.70.270">
    <property type="match status" value="1"/>
</dbReference>
<evidence type="ECO:0000256" key="1">
    <source>
        <dbReference type="SAM" id="Phobius"/>
    </source>
</evidence>
<keyword evidence="1" id="KW-0812">Transmembrane</keyword>
<dbReference type="Gene3D" id="3.30.450.20">
    <property type="entry name" value="PAS domain"/>
    <property type="match status" value="2"/>
</dbReference>
<keyword evidence="1" id="KW-0472">Membrane</keyword>
<dbReference type="Proteomes" id="UP001500279">
    <property type="component" value="Unassembled WGS sequence"/>
</dbReference>
<dbReference type="SMART" id="SM00091">
    <property type="entry name" value="PAS"/>
    <property type="match status" value="2"/>
</dbReference>
<dbReference type="SUPFAM" id="SSF158472">
    <property type="entry name" value="HAMP domain-like"/>
    <property type="match status" value="1"/>
</dbReference>
<reference evidence="6 7" key="1">
    <citation type="journal article" date="2019" name="Int. J. Syst. Evol. Microbiol.">
        <title>The Global Catalogue of Microorganisms (GCM) 10K type strain sequencing project: providing services to taxonomists for standard genome sequencing and annotation.</title>
        <authorList>
            <consortium name="The Broad Institute Genomics Platform"/>
            <consortium name="The Broad Institute Genome Sequencing Center for Infectious Disease"/>
            <person name="Wu L."/>
            <person name="Ma J."/>
        </authorList>
    </citation>
    <scope>NUCLEOTIDE SEQUENCE [LARGE SCALE GENOMIC DNA]</scope>
    <source>
        <strain evidence="6 7">JCM 15503</strain>
    </source>
</reference>
<feature type="domain" description="GGDEF" evidence="5">
    <location>
        <begin position="530"/>
        <end position="665"/>
    </location>
</feature>
<dbReference type="InterPro" id="IPR035965">
    <property type="entry name" value="PAS-like_dom_sf"/>
</dbReference>
<dbReference type="PROSITE" id="PS50885">
    <property type="entry name" value="HAMP"/>
    <property type="match status" value="1"/>
</dbReference>
<accession>A0ABN1K292</accession>
<name>A0ABN1K292_9BURK</name>
<evidence type="ECO:0000259" key="5">
    <source>
        <dbReference type="PROSITE" id="PS50887"/>
    </source>
</evidence>
<dbReference type="Pfam" id="PF00989">
    <property type="entry name" value="PAS"/>
    <property type="match status" value="1"/>
</dbReference>
<dbReference type="SMART" id="SM00304">
    <property type="entry name" value="HAMP"/>
    <property type="match status" value="1"/>
</dbReference>
<dbReference type="RefSeq" id="WP_141289738.1">
    <property type="nucleotide sequence ID" value="NZ_BAAAEW010000016.1"/>
</dbReference>
<dbReference type="PROSITE" id="PS50112">
    <property type="entry name" value="PAS"/>
    <property type="match status" value="2"/>
</dbReference>
<dbReference type="InterPro" id="IPR000014">
    <property type="entry name" value="PAS"/>
</dbReference>
<dbReference type="SMART" id="SM00267">
    <property type="entry name" value="GGDEF"/>
    <property type="match status" value="1"/>
</dbReference>
<dbReference type="PANTHER" id="PTHR44757">
    <property type="entry name" value="DIGUANYLATE CYCLASE DGCP"/>
    <property type="match status" value="1"/>
</dbReference>
<dbReference type="InterPro" id="IPR013656">
    <property type="entry name" value="PAS_4"/>
</dbReference>
<dbReference type="CDD" id="cd06225">
    <property type="entry name" value="HAMP"/>
    <property type="match status" value="1"/>
</dbReference>
<keyword evidence="7" id="KW-1185">Reference proteome</keyword>
<dbReference type="PANTHER" id="PTHR44757:SF2">
    <property type="entry name" value="BIOFILM ARCHITECTURE MAINTENANCE PROTEIN MBAA"/>
    <property type="match status" value="1"/>
</dbReference>
<evidence type="ECO:0000313" key="7">
    <source>
        <dbReference type="Proteomes" id="UP001500279"/>
    </source>
</evidence>
<dbReference type="InterPro" id="IPR013767">
    <property type="entry name" value="PAS_fold"/>
</dbReference>
<dbReference type="InterPro" id="IPR003660">
    <property type="entry name" value="HAMP_dom"/>
</dbReference>
<dbReference type="EMBL" id="BAAAEW010000016">
    <property type="protein sequence ID" value="GAA0752811.1"/>
    <property type="molecule type" value="Genomic_DNA"/>
</dbReference>
<dbReference type="CDD" id="cd01949">
    <property type="entry name" value="GGDEF"/>
    <property type="match status" value="1"/>
</dbReference>